<dbReference type="PROSITE" id="PS50109">
    <property type="entry name" value="HIS_KIN"/>
    <property type="match status" value="1"/>
</dbReference>
<feature type="domain" description="Histidine kinase" evidence="9">
    <location>
        <begin position="129"/>
        <end position="219"/>
    </location>
</feature>
<dbReference type="GO" id="GO:0005524">
    <property type="term" value="F:ATP binding"/>
    <property type="evidence" value="ECO:0007669"/>
    <property type="project" value="UniProtKB-KW"/>
</dbReference>
<evidence type="ECO:0000256" key="1">
    <source>
        <dbReference type="ARBA" id="ARBA00000085"/>
    </source>
</evidence>
<keyword evidence="4" id="KW-0808">Transferase</keyword>
<proteinExistence type="predicted"/>
<protein>
    <recommendedName>
        <fullName evidence="2">histidine kinase</fullName>
        <ecNumber evidence="2">2.7.13.3</ecNumber>
    </recommendedName>
</protein>
<dbReference type="Gene3D" id="3.30.450.20">
    <property type="entry name" value="PAS domain"/>
    <property type="match status" value="1"/>
</dbReference>
<dbReference type="PROSITE" id="PS50113">
    <property type="entry name" value="PAC"/>
    <property type="match status" value="1"/>
</dbReference>
<evidence type="ECO:0000259" key="9">
    <source>
        <dbReference type="PROSITE" id="PS50109"/>
    </source>
</evidence>
<dbReference type="InterPro" id="IPR001610">
    <property type="entry name" value="PAC"/>
</dbReference>
<keyword evidence="3" id="KW-0597">Phosphoprotein</keyword>
<dbReference type="SUPFAM" id="SSF55785">
    <property type="entry name" value="PYP-like sensor domain (PAS domain)"/>
    <property type="match status" value="1"/>
</dbReference>
<dbReference type="Pfam" id="PF08447">
    <property type="entry name" value="PAS_3"/>
    <property type="match status" value="1"/>
</dbReference>
<evidence type="ECO:0000259" key="11">
    <source>
        <dbReference type="PROSITE" id="PS50113"/>
    </source>
</evidence>
<gene>
    <name evidence="12" type="ORF">JJC05_02210</name>
</gene>
<dbReference type="InterPro" id="IPR035965">
    <property type="entry name" value="PAS-like_dom_sf"/>
</dbReference>
<dbReference type="NCBIfam" id="TIGR00229">
    <property type="entry name" value="sensory_box"/>
    <property type="match status" value="1"/>
</dbReference>
<keyword evidence="8" id="KW-0902">Two-component regulatory system</keyword>
<evidence type="ECO:0000259" key="10">
    <source>
        <dbReference type="PROSITE" id="PS50112"/>
    </source>
</evidence>
<dbReference type="EMBL" id="CP067378">
    <property type="protein sequence ID" value="QYS89237.1"/>
    <property type="molecule type" value="Genomic_DNA"/>
</dbReference>
<dbReference type="CDD" id="cd00082">
    <property type="entry name" value="HisKA"/>
    <property type="match status" value="1"/>
</dbReference>
<dbReference type="InterPro" id="IPR050736">
    <property type="entry name" value="Sensor_HK_Regulatory"/>
</dbReference>
<dbReference type="InterPro" id="IPR036097">
    <property type="entry name" value="HisK_dim/P_sf"/>
</dbReference>
<keyword evidence="5" id="KW-0547">Nucleotide-binding</keyword>
<dbReference type="PANTHER" id="PTHR43711:SF1">
    <property type="entry name" value="HISTIDINE KINASE 1"/>
    <property type="match status" value="1"/>
</dbReference>
<evidence type="ECO:0000313" key="12">
    <source>
        <dbReference type="EMBL" id="QYS89237.1"/>
    </source>
</evidence>
<keyword evidence="7" id="KW-0067">ATP-binding</keyword>
<evidence type="ECO:0000256" key="8">
    <source>
        <dbReference type="ARBA" id="ARBA00023012"/>
    </source>
</evidence>
<sequence length="219" mass="25520">MSEYNQKFSKIYISDKIENLTGYTREEFLDGQVYLIDLTHKEDKEKVISENKKAFESNNPFQLIYRIKRKSGEYIWIEEFSDTVIKDGKVSYIGGILVDVTEKKIIEKEIKAREYAETSNKAKSEFLANMSHEIRTPLNAIIGFSGLMKQTQLNHIQNEYLSTVNESAKILLEVVNDILDFSKIEMGKLELEFKKTNLYDLVLQIVKIIRFDSEKKVLL</sequence>
<comment type="catalytic activity">
    <reaction evidence="1">
        <text>ATP + protein L-histidine = ADP + protein N-phospho-L-histidine.</text>
        <dbReference type="EC" id="2.7.13.3"/>
    </reaction>
</comment>
<dbReference type="FunFam" id="1.10.287.130:FF:000002">
    <property type="entry name" value="Two-component osmosensing histidine kinase"/>
    <property type="match status" value="1"/>
</dbReference>
<dbReference type="InterPro" id="IPR000700">
    <property type="entry name" value="PAS-assoc_C"/>
</dbReference>
<dbReference type="InterPro" id="IPR003661">
    <property type="entry name" value="HisK_dim/P_dom"/>
</dbReference>
<feature type="domain" description="PAC" evidence="11">
    <location>
        <begin position="61"/>
        <end position="112"/>
    </location>
</feature>
<evidence type="ECO:0000256" key="7">
    <source>
        <dbReference type="ARBA" id="ARBA00022840"/>
    </source>
</evidence>
<evidence type="ECO:0000256" key="2">
    <source>
        <dbReference type="ARBA" id="ARBA00012438"/>
    </source>
</evidence>
<dbReference type="PROSITE" id="PS50112">
    <property type="entry name" value="PAS"/>
    <property type="match status" value="1"/>
</dbReference>
<dbReference type="CDD" id="cd00130">
    <property type="entry name" value="PAS"/>
    <property type="match status" value="1"/>
</dbReference>
<evidence type="ECO:0000256" key="5">
    <source>
        <dbReference type="ARBA" id="ARBA00022741"/>
    </source>
</evidence>
<dbReference type="InterPro" id="IPR013655">
    <property type="entry name" value="PAS_fold_3"/>
</dbReference>
<dbReference type="InterPro" id="IPR005467">
    <property type="entry name" value="His_kinase_dom"/>
</dbReference>
<dbReference type="GO" id="GO:0000155">
    <property type="term" value="F:phosphorelay sensor kinase activity"/>
    <property type="evidence" value="ECO:0007669"/>
    <property type="project" value="InterPro"/>
</dbReference>
<dbReference type="Pfam" id="PF00512">
    <property type="entry name" value="HisKA"/>
    <property type="match status" value="1"/>
</dbReference>
<dbReference type="SMART" id="SM00388">
    <property type="entry name" value="HisKA"/>
    <property type="match status" value="1"/>
</dbReference>
<dbReference type="AlphaFoldDB" id="A0A8G0P6L7"/>
<dbReference type="SUPFAM" id="SSF47384">
    <property type="entry name" value="Homodimeric domain of signal transducing histidine kinase"/>
    <property type="match status" value="1"/>
</dbReference>
<dbReference type="EC" id="2.7.13.3" evidence="2"/>
<dbReference type="PANTHER" id="PTHR43711">
    <property type="entry name" value="TWO-COMPONENT HISTIDINE KINASE"/>
    <property type="match status" value="1"/>
</dbReference>
<evidence type="ECO:0000256" key="3">
    <source>
        <dbReference type="ARBA" id="ARBA00022553"/>
    </source>
</evidence>
<evidence type="ECO:0000256" key="6">
    <source>
        <dbReference type="ARBA" id="ARBA00022777"/>
    </source>
</evidence>
<feature type="domain" description="PAS" evidence="10">
    <location>
        <begin position="11"/>
        <end position="58"/>
    </location>
</feature>
<dbReference type="Proteomes" id="UP000824721">
    <property type="component" value="Chromosome"/>
</dbReference>
<dbReference type="SMART" id="SM00086">
    <property type="entry name" value="PAC"/>
    <property type="match status" value="1"/>
</dbReference>
<evidence type="ECO:0000256" key="4">
    <source>
        <dbReference type="ARBA" id="ARBA00022679"/>
    </source>
</evidence>
<accession>A0A8G0P6L7</accession>
<dbReference type="InterPro" id="IPR000014">
    <property type="entry name" value="PAS"/>
</dbReference>
<organism evidence="12">
    <name type="scientific">Flavobacterium columnare</name>
    <dbReference type="NCBI Taxonomy" id="996"/>
    <lineage>
        <taxon>Bacteria</taxon>
        <taxon>Pseudomonadati</taxon>
        <taxon>Bacteroidota</taxon>
        <taxon>Flavobacteriia</taxon>
        <taxon>Flavobacteriales</taxon>
        <taxon>Flavobacteriaceae</taxon>
        <taxon>Flavobacterium</taxon>
    </lineage>
</organism>
<keyword evidence="6" id="KW-0418">Kinase</keyword>
<dbReference type="Gene3D" id="1.10.287.130">
    <property type="match status" value="1"/>
</dbReference>
<name>A0A8G0P6L7_9FLAO</name>
<reference evidence="12" key="1">
    <citation type="submission" date="2020-12" db="EMBL/GenBank/DDBJ databases">
        <title>Genome sequencing of genetic groups of Flavobacterium columnare.</title>
        <authorList>
            <person name="Waldbieser G.C."/>
            <person name="Griffin M.J."/>
            <person name="LaFrentz B.R."/>
        </authorList>
    </citation>
    <scope>NUCLEOTIDE SEQUENCE</scope>
    <source>
        <strain evidence="12">90-106</strain>
    </source>
</reference>
<dbReference type="KEGG" id="fdv:JJC05_02210"/>